<dbReference type="InterPro" id="IPR036086">
    <property type="entry name" value="ParB/Sulfiredoxin_sf"/>
</dbReference>
<protein>
    <submittedName>
        <fullName evidence="2">Transcriptional regulator</fullName>
    </submittedName>
</protein>
<dbReference type="SUPFAM" id="SSF110849">
    <property type="entry name" value="ParB/Sulfiredoxin"/>
    <property type="match status" value="1"/>
</dbReference>
<reference evidence="2 3" key="1">
    <citation type="journal article" date="2024" name="Chem. Sci.">
        <title>Discovery of megapolipeptins by genome mining of a Burkholderiales bacteria collection.</title>
        <authorList>
            <person name="Paulo B.S."/>
            <person name="Recchia M.J.J."/>
            <person name="Lee S."/>
            <person name="Fergusson C.H."/>
            <person name="Romanowski S.B."/>
            <person name="Hernandez A."/>
            <person name="Krull N."/>
            <person name="Liu D.Y."/>
            <person name="Cavanagh H."/>
            <person name="Bos A."/>
            <person name="Gray C.A."/>
            <person name="Murphy B.T."/>
            <person name="Linington R.G."/>
            <person name="Eustaquio A.S."/>
        </authorList>
    </citation>
    <scope>NUCLEOTIDE SEQUENCE [LARGE SCALE GENOMIC DNA]</scope>
    <source>
        <strain evidence="2 3">RL17-350-BIC-A</strain>
    </source>
</reference>
<gene>
    <name evidence="2" type="ORF">PQR57_16450</name>
</gene>
<organism evidence="2 3">
    <name type="scientific">Paraburkholderia dipogonis</name>
    <dbReference type="NCBI Taxonomy" id="1211383"/>
    <lineage>
        <taxon>Bacteria</taxon>
        <taxon>Pseudomonadati</taxon>
        <taxon>Pseudomonadota</taxon>
        <taxon>Betaproteobacteria</taxon>
        <taxon>Burkholderiales</taxon>
        <taxon>Burkholderiaceae</taxon>
        <taxon>Paraburkholderia</taxon>
    </lineage>
</organism>
<comment type="caution">
    <text evidence="2">The sequence shown here is derived from an EMBL/GenBank/DDBJ whole genome shotgun (WGS) entry which is preliminary data.</text>
</comment>
<accession>A0ABW9ART1</accession>
<feature type="region of interest" description="Disordered" evidence="1">
    <location>
        <begin position="465"/>
        <end position="493"/>
    </location>
</feature>
<dbReference type="RefSeq" id="WP_408177917.1">
    <property type="nucleotide sequence ID" value="NZ_JAQQEZ010000010.1"/>
</dbReference>
<sequence length="493" mass="53846">MAKTSPLVLDAMIVTGNTKAAVKAAGGGSSDLWTVPPGEIHYDPRDNVRPLDMERVRHLASLIVANGYDRKKPLGCFVRKVGGQDRIFVYEGQHRFHAALMAIQEGTEIDRLPIVIDEAKSVNRVNLIYSGITNNDGEKLTPLQLAEKVVELQELGEPNSTICKRLNITDQTIRDVLLLAQAPVALHKLVRDKVVASTLAIEEIRTHGGEKALERLSNAAARVKASGKAKVTKKALDKPAAHKISDVQAKSLLQALQAVLHDPGFGNLLSATIACVHTALTPHADLLDAIPVTPKPASASRGIPGPNDVVFVDELTDHIEYPLHAVNEHGVFADCERLAIPKFGKGNGIPTVEIRLAHPEPDTWVYSVCFHLSQRGQSGHPSLDQFVTTFPSRFKALCAARDELVAKLSKPDLKRDKKTSAALRWLEDLVRSERQKLVGDARTQKRMADLAPLAKQVKTKTTPLHPAAAWPFPNTEEGRQRVNASIEARENAK</sequence>
<evidence type="ECO:0000313" key="2">
    <source>
        <dbReference type="EMBL" id="MFM0002613.1"/>
    </source>
</evidence>
<keyword evidence="3" id="KW-1185">Reference proteome</keyword>
<proteinExistence type="predicted"/>
<dbReference type="Proteomes" id="UP001629230">
    <property type="component" value="Unassembled WGS sequence"/>
</dbReference>
<dbReference type="SUPFAM" id="SSF109709">
    <property type="entry name" value="KorB DNA-binding domain-like"/>
    <property type="match status" value="1"/>
</dbReference>
<dbReference type="EMBL" id="JAQQEZ010000010">
    <property type="protein sequence ID" value="MFM0002613.1"/>
    <property type="molecule type" value="Genomic_DNA"/>
</dbReference>
<name>A0ABW9ART1_9BURK</name>
<evidence type="ECO:0000313" key="3">
    <source>
        <dbReference type="Proteomes" id="UP001629230"/>
    </source>
</evidence>
<evidence type="ECO:0000256" key="1">
    <source>
        <dbReference type="SAM" id="MobiDB-lite"/>
    </source>
</evidence>